<name>A0ABV3M2S6_9ACTN</name>
<keyword evidence="3" id="KW-1185">Reference proteome</keyword>
<dbReference type="InterPro" id="IPR000415">
    <property type="entry name" value="Nitroreductase-like"/>
</dbReference>
<dbReference type="SUPFAM" id="SSF55469">
    <property type="entry name" value="FMN-dependent nitroreductase-like"/>
    <property type="match status" value="1"/>
</dbReference>
<organism evidence="2 3">
    <name type="scientific">Streptomyces huasconensis</name>
    <dbReference type="NCBI Taxonomy" id="1854574"/>
    <lineage>
        <taxon>Bacteria</taxon>
        <taxon>Bacillati</taxon>
        <taxon>Actinomycetota</taxon>
        <taxon>Actinomycetes</taxon>
        <taxon>Kitasatosporales</taxon>
        <taxon>Streptomycetaceae</taxon>
        <taxon>Streptomyces</taxon>
    </lineage>
</organism>
<evidence type="ECO:0008006" key="4">
    <source>
        <dbReference type="Google" id="ProtNLM"/>
    </source>
</evidence>
<gene>
    <name evidence="2" type="ORF">AB0887_29115</name>
</gene>
<accession>A0ABV3M2S6</accession>
<protein>
    <recommendedName>
        <fullName evidence="4">Nitroreductase domain-containing protein</fullName>
    </recommendedName>
</protein>
<sequence>MAALSPSPRDVLRFAFSQGAGNALVTAPIRVTENPVTTAGLLPAGALPDRRTPLPRGTHEYLADLPYPRRGVTADPAATADQQLGHALVAAFGIQRREPSNPYNDHRGYASVRSKFPVHAFVTGQGRRQLVDVGRHALLEMQAPGPADEPTSVVLAGRFTHLPDYYRPLRGPLTELELGINLRALAVGMELFAVNGSLRLPGADGPELLARLGLAPTWEWTLPLVVETAGPAGTGPEGSLPAGAGPEGSLPAGAGPEGSPPPGAGPEGSPPVAATEPVPPDPALAEVVSVNRAQQAAVPAAPLTGAIPDLPDRHDISWAEVFFERTAGRMPRRLSGMNGRRRRVPSTVLTDAAAWLRVPPPGLLRAVADAIRVTAVVQDVDGFEDGRYEVHDTGISARDTTGTGLHARLEREYGYPLTPGNGCDVRHATTLWFLTARPRHLVEEFGPAGWPLAQFAAGWMTQGLSLSAAAHGLYARPARAFDEIPTQRLLGLEPDETILLSVISGTGRFTEQVWDMRL</sequence>
<comment type="caution">
    <text evidence="2">The sequence shown here is derived from an EMBL/GenBank/DDBJ whole genome shotgun (WGS) entry which is preliminary data.</text>
</comment>
<evidence type="ECO:0000313" key="2">
    <source>
        <dbReference type="EMBL" id="MEW2365993.1"/>
    </source>
</evidence>
<feature type="compositionally biased region" description="Low complexity" evidence="1">
    <location>
        <begin position="241"/>
        <end position="254"/>
    </location>
</feature>
<proteinExistence type="predicted"/>
<dbReference type="EMBL" id="JBEYRS010000014">
    <property type="protein sequence ID" value="MEW2365993.1"/>
    <property type="molecule type" value="Genomic_DNA"/>
</dbReference>
<dbReference type="Proteomes" id="UP001553843">
    <property type="component" value="Unassembled WGS sequence"/>
</dbReference>
<reference evidence="2 3" key="1">
    <citation type="submission" date="2024-06" db="EMBL/GenBank/DDBJ databases">
        <title>The Natural Products Discovery Center: Release of the First 8490 Sequenced Strains for Exploring Actinobacteria Biosynthetic Diversity.</title>
        <authorList>
            <person name="Kalkreuter E."/>
            <person name="Kautsar S.A."/>
            <person name="Yang D."/>
            <person name="Bader C.D."/>
            <person name="Teijaro C.N."/>
            <person name="Fluegel L."/>
            <person name="Davis C.M."/>
            <person name="Simpson J.R."/>
            <person name="Lauterbach L."/>
            <person name="Steele A.D."/>
            <person name="Gui C."/>
            <person name="Meng S."/>
            <person name="Li G."/>
            <person name="Viehrig K."/>
            <person name="Ye F."/>
            <person name="Su P."/>
            <person name="Kiefer A.F."/>
            <person name="Nichols A."/>
            <person name="Cepeda A.J."/>
            <person name="Yan W."/>
            <person name="Fan B."/>
            <person name="Jiang Y."/>
            <person name="Adhikari A."/>
            <person name="Zheng C.-J."/>
            <person name="Schuster L."/>
            <person name="Cowan T.M."/>
            <person name="Smanski M.J."/>
            <person name="Chevrette M.G."/>
            <person name="De Carvalho L.P.S."/>
            <person name="Shen B."/>
        </authorList>
    </citation>
    <scope>NUCLEOTIDE SEQUENCE [LARGE SCALE GENOMIC DNA]</scope>
    <source>
        <strain evidence="2 3">NPDC047833</strain>
    </source>
</reference>
<evidence type="ECO:0000256" key="1">
    <source>
        <dbReference type="SAM" id="MobiDB-lite"/>
    </source>
</evidence>
<dbReference type="Gene3D" id="3.40.109.10">
    <property type="entry name" value="NADH Oxidase"/>
    <property type="match status" value="1"/>
</dbReference>
<feature type="region of interest" description="Disordered" evidence="1">
    <location>
        <begin position="229"/>
        <end position="281"/>
    </location>
</feature>
<dbReference type="RefSeq" id="WP_359782790.1">
    <property type="nucleotide sequence ID" value="NZ_JBEYRR010000012.1"/>
</dbReference>
<evidence type="ECO:0000313" key="3">
    <source>
        <dbReference type="Proteomes" id="UP001553843"/>
    </source>
</evidence>